<keyword evidence="3" id="KW-1185">Reference proteome</keyword>
<evidence type="ECO:0000256" key="1">
    <source>
        <dbReference type="SAM" id="MobiDB-lite"/>
    </source>
</evidence>
<gene>
    <name evidence="2" type="ORF">EVAR_47004_1</name>
</gene>
<name>A0A4C1X5A8_EUMVA</name>
<evidence type="ECO:0000313" key="2">
    <source>
        <dbReference type="EMBL" id="GBP58941.1"/>
    </source>
</evidence>
<comment type="caution">
    <text evidence="2">The sequence shown here is derived from an EMBL/GenBank/DDBJ whole genome shotgun (WGS) entry which is preliminary data.</text>
</comment>
<proteinExistence type="predicted"/>
<accession>A0A4C1X5A8</accession>
<feature type="region of interest" description="Disordered" evidence="1">
    <location>
        <begin position="85"/>
        <end position="109"/>
    </location>
</feature>
<protein>
    <submittedName>
        <fullName evidence="2">Uncharacterized protein</fullName>
    </submittedName>
</protein>
<organism evidence="2 3">
    <name type="scientific">Eumeta variegata</name>
    <name type="common">Bagworm moth</name>
    <name type="synonym">Eumeta japonica</name>
    <dbReference type="NCBI Taxonomy" id="151549"/>
    <lineage>
        <taxon>Eukaryota</taxon>
        <taxon>Metazoa</taxon>
        <taxon>Ecdysozoa</taxon>
        <taxon>Arthropoda</taxon>
        <taxon>Hexapoda</taxon>
        <taxon>Insecta</taxon>
        <taxon>Pterygota</taxon>
        <taxon>Neoptera</taxon>
        <taxon>Endopterygota</taxon>
        <taxon>Lepidoptera</taxon>
        <taxon>Glossata</taxon>
        <taxon>Ditrysia</taxon>
        <taxon>Tineoidea</taxon>
        <taxon>Psychidae</taxon>
        <taxon>Oiketicinae</taxon>
        <taxon>Eumeta</taxon>
    </lineage>
</organism>
<evidence type="ECO:0000313" key="3">
    <source>
        <dbReference type="Proteomes" id="UP000299102"/>
    </source>
</evidence>
<sequence length="136" mass="15281">MKRSRRNLGEKHSRRSILCTETLLKGLKGGDRRASADRGRPGIIPCVGYDFSSVNKGELDKGLAGRTGLSGCRRTIYLIENETENGSKRGLRSELKAEVRPDSKSEAESEMEARLEWELNIRPELERIVGPEVIRE</sequence>
<dbReference type="AlphaFoldDB" id="A0A4C1X5A8"/>
<dbReference type="Proteomes" id="UP000299102">
    <property type="component" value="Unassembled WGS sequence"/>
</dbReference>
<dbReference type="EMBL" id="BGZK01000748">
    <property type="protein sequence ID" value="GBP58941.1"/>
    <property type="molecule type" value="Genomic_DNA"/>
</dbReference>
<reference evidence="2 3" key="1">
    <citation type="journal article" date="2019" name="Commun. Biol.">
        <title>The bagworm genome reveals a unique fibroin gene that provides high tensile strength.</title>
        <authorList>
            <person name="Kono N."/>
            <person name="Nakamura H."/>
            <person name="Ohtoshi R."/>
            <person name="Tomita M."/>
            <person name="Numata K."/>
            <person name="Arakawa K."/>
        </authorList>
    </citation>
    <scope>NUCLEOTIDE SEQUENCE [LARGE SCALE GENOMIC DNA]</scope>
</reference>